<sequence>MSSLFTQLKAILSAPGKGVTIQASASIQLPTNPSSQDEKQPTATTTSLSTHPNPSRASRIYDKITALAGTRVSFCLTLACLLAWGITGALTGATQTWQIVLQDAGSIQCYFSDSLLMRQQQINCTKLLTLICRLRSRTATCHRLLQHHLLHHKPLLP</sequence>
<reference evidence="2 3" key="1">
    <citation type="submission" date="2018-02" db="EMBL/GenBank/DDBJ databases">
        <title>The genomes of Aspergillus section Nigri reveals drivers in fungal speciation.</title>
        <authorList>
            <consortium name="DOE Joint Genome Institute"/>
            <person name="Vesth T.C."/>
            <person name="Nybo J."/>
            <person name="Theobald S."/>
            <person name="Brandl J."/>
            <person name="Frisvad J.C."/>
            <person name="Nielsen K.F."/>
            <person name="Lyhne E.K."/>
            <person name="Kogle M.E."/>
            <person name="Kuo A."/>
            <person name="Riley R."/>
            <person name="Clum A."/>
            <person name="Nolan M."/>
            <person name="Lipzen A."/>
            <person name="Salamov A."/>
            <person name="Henrissat B."/>
            <person name="Wiebenga A."/>
            <person name="De vries R.P."/>
            <person name="Grigoriev I.V."/>
            <person name="Mortensen U.H."/>
            <person name="Andersen M.R."/>
            <person name="Baker S.E."/>
        </authorList>
    </citation>
    <scope>NUCLEOTIDE SEQUENCE [LARGE SCALE GENOMIC DNA]</scope>
    <source>
        <strain evidence="2 3">CBS 707.79</strain>
    </source>
</reference>
<dbReference type="Proteomes" id="UP000247810">
    <property type="component" value="Unassembled WGS sequence"/>
</dbReference>
<evidence type="ECO:0000313" key="2">
    <source>
        <dbReference type="EMBL" id="PYH91658.1"/>
    </source>
</evidence>
<dbReference type="OrthoDB" id="2224262at2759"/>
<dbReference type="AlphaFoldDB" id="A0A319DU79"/>
<protein>
    <submittedName>
        <fullName evidence="2">Uncharacterized protein</fullName>
    </submittedName>
</protein>
<dbReference type="VEuPathDB" id="FungiDB:BO71DRAFT_411649"/>
<feature type="region of interest" description="Disordered" evidence="1">
    <location>
        <begin position="29"/>
        <end position="54"/>
    </location>
</feature>
<gene>
    <name evidence="2" type="ORF">BO71DRAFT_411649</name>
</gene>
<keyword evidence="3" id="KW-1185">Reference proteome</keyword>
<accession>A0A319DU79</accession>
<dbReference type="InterPro" id="IPR007251">
    <property type="entry name" value="Iron_permease_Fet4"/>
</dbReference>
<evidence type="ECO:0000313" key="3">
    <source>
        <dbReference type="Proteomes" id="UP000247810"/>
    </source>
</evidence>
<feature type="non-terminal residue" evidence="2">
    <location>
        <position position="157"/>
    </location>
</feature>
<proteinExistence type="predicted"/>
<organism evidence="2 3">
    <name type="scientific">Aspergillus ellipticus CBS 707.79</name>
    <dbReference type="NCBI Taxonomy" id="1448320"/>
    <lineage>
        <taxon>Eukaryota</taxon>
        <taxon>Fungi</taxon>
        <taxon>Dikarya</taxon>
        <taxon>Ascomycota</taxon>
        <taxon>Pezizomycotina</taxon>
        <taxon>Eurotiomycetes</taxon>
        <taxon>Eurotiomycetidae</taxon>
        <taxon>Eurotiales</taxon>
        <taxon>Aspergillaceae</taxon>
        <taxon>Aspergillus</taxon>
        <taxon>Aspergillus subgen. Circumdati</taxon>
    </lineage>
</organism>
<evidence type="ECO:0000256" key="1">
    <source>
        <dbReference type="SAM" id="MobiDB-lite"/>
    </source>
</evidence>
<name>A0A319DU79_9EURO</name>
<dbReference type="EMBL" id="KZ825939">
    <property type="protein sequence ID" value="PYH91658.1"/>
    <property type="molecule type" value="Genomic_DNA"/>
</dbReference>
<dbReference type="Pfam" id="PF04120">
    <property type="entry name" value="Iron_permease"/>
    <property type="match status" value="1"/>
</dbReference>
<dbReference type="GO" id="GO:0055085">
    <property type="term" value="P:transmembrane transport"/>
    <property type="evidence" value="ECO:0007669"/>
    <property type="project" value="InterPro"/>
</dbReference>